<dbReference type="EMBL" id="JACHJO010000009">
    <property type="protein sequence ID" value="MBB6121201.1"/>
    <property type="molecule type" value="Genomic_DNA"/>
</dbReference>
<dbReference type="PANTHER" id="PTHR31126">
    <property type="entry name" value="TYROSINE-PROTEIN PHOSPHATASE"/>
    <property type="match status" value="1"/>
</dbReference>
<comment type="similarity">
    <text evidence="1">Belongs to the protein-tyrosine phosphatase family.</text>
</comment>
<dbReference type="AlphaFoldDB" id="A0A841IYH9"/>
<dbReference type="RefSeq" id="WP_184292656.1">
    <property type="nucleotide sequence ID" value="NZ_JACHJO010000009.1"/>
</dbReference>
<comment type="caution">
    <text evidence="2">The sequence shown here is derived from an EMBL/GenBank/DDBJ whole genome shotgun (WGS) entry which is preliminary data.</text>
</comment>
<dbReference type="Proteomes" id="UP000536604">
    <property type="component" value="Unassembled WGS sequence"/>
</dbReference>
<dbReference type="InterPro" id="IPR029021">
    <property type="entry name" value="Prot-tyrosine_phosphatase-like"/>
</dbReference>
<dbReference type="PANTHER" id="PTHR31126:SF1">
    <property type="entry name" value="TYROSINE SPECIFIC PROTEIN PHOSPHATASES DOMAIN-CONTAINING PROTEIN"/>
    <property type="match status" value="1"/>
</dbReference>
<dbReference type="GO" id="GO:0004721">
    <property type="term" value="F:phosphoprotein phosphatase activity"/>
    <property type="evidence" value="ECO:0007669"/>
    <property type="project" value="InterPro"/>
</dbReference>
<evidence type="ECO:0008006" key="4">
    <source>
        <dbReference type="Google" id="ProtNLM"/>
    </source>
</evidence>
<sequence>MSHEREIRWEGFFNARDLGGLPVRGGGLTRRGAFLRSADPRFVTEAGWAAARAAGVRTVVDLRNEDEMRPVTGESATERSGSAAFTAASAGISVPPGLTRLEVPLDDIEDTAFWLDTNRRRLNGSPLYFRPFLEHKAERCAAVVTALARTEPGGVLFHCGAGRDRTGLVSLLLLALAGVEAEAVAADYDLTTEAVVPLFAAMGVPDQGPAVATVLTERGLTQRDAVLDVLADLDPQGYLLAAGAAPEDLAELRTRLLG</sequence>
<dbReference type="Gene3D" id="3.90.190.10">
    <property type="entry name" value="Protein tyrosine phosphatase superfamily"/>
    <property type="match status" value="1"/>
</dbReference>
<dbReference type="InterPro" id="IPR016130">
    <property type="entry name" value="Tyr_Pase_AS"/>
</dbReference>
<evidence type="ECO:0000256" key="1">
    <source>
        <dbReference type="ARBA" id="ARBA00009580"/>
    </source>
</evidence>
<keyword evidence="3" id="KW-1185">Reference proteome</keyword>
<gene>
    <name evidence="2" type="ORF">FHS13_003169</name>
</gene>
<proteinExistence type="inferred from homology"/>
<accession>A0A841IYH9</accession>
<dbReference type="PROSITE" id="PS00383">
    <property type="entry name" value="TYR_PHOSPHATASE_1"/>
    <property type="match status" value="1"/>
</dbReference>
<evidence type="ECO:0000313" key="2">
    <source>
        <dbReference type="EMBL" id="MBB6121201.1"/>
    </source>
</evidence>
<dbReference type="Pfam" id="PF13350">
    <property type="entry name" value="Y_phosphatase3"/>
    <property type="match status" value="1"/>
</dbReference>
<dbReference type="SUPFAM" id="SSF52799">
    <property type="entry name" value="(Phosphotyrosine protein) phosphatases II"/>
    <property type="match status" value="1"/>
</dbReference>
<reference evidence="2 3" key="1">
    <citation type="submission" date="2020-08" db="EMBL/GenBank/DDBJ databases">
        <title>Genomic Encyclopedia of Type Strains, Phase III (KMG-III): the genomes of soil and plant-associated and newly described type strains.</title>
        <authorList>
            <person name="Whitman W."/>
        </authorList>
    </citation>
    <scope>NUCLEOTIDE SEQUENCE [LARGE SCALE GENOMIC DNA]</scope>
    <source>
        <strain evidence="2 3">CECT 8712</strain>
    </source>
</reference>
<evidence type="ECO:0000313" key="3">
    <source>
        <dbReference type="Proteomes" id="UP000536604"/>
    </source>
</evidence>
<protein>
    <recommendedName>
        <fullName evidence="4">Protein tyrosine/serine phosphatase</fullName>
    </recommendedName>
</protein>
<dbReference type="InterPro" id="IPR026893">
    <property type="entry name" value="Tyr/Ser_Pase_IphP-type"/>
</dbReference>
<name>A0A841IYH9_9ACTN</name>
<organism evidence="2 3">
    <name type="scientific">Nocardiopsis algeriensis</name>
    <dbReference type="NCBI Taxonomy" id="1478215"/>
    <lineage>
        <taxon>Bacteria</taxon>
        <taxon>Bacillati</taxon>
        <taxon>Actinomycetota</taxon>
        <taxon>Actinomycetes</taxon>
        <taxon>Streptosporangiales</taxon>
        <taxon>Nocardiopsidaceae</taxon>
        <taxon>Nocardiopsis</taxon>
    </lineage>
</organism>